<gene>
    <name evidence="1" type="ORF">FIBSPDRAFT_101802</name>
</gene>
<evidence type="ECO:0000313" key="2">
    <source>
        <dbReference type="Proteomes" id="UP000076532"/>
    </source>
</evidence>
<dbReference type="AlphaFoldDB" id="A0A166DGV4"/>
<organism evidence="1 2">
    <name type="scientific">Athelia psychrophila</name>
    <dbReference type="NCBI Taxonomy" id="1759441"/>
    <lineage>
        <taxon>Eukaryota</taxon>
        <taxon>Fungi</taxon>
        <taxon>Dikarya</taxon>
        <taxon>Basidiomycota</taxon>
        <taxon>Agaricomycotina</taxon>
        <taxon>Agaricomycetes</taxon>
        <taxon>Agaricomycetidae</taxon>
        <taxon>Atheliales</taxon>
        <taxon>Atheliaceae</taxon>
        <taxon>Athelia</taxon>
    </lineage>
</organism>
<proteinExistence type="predicted"/>
<keyword evidence="2" id="KW-1185">Reference proteome</keyword>
<dbReference type="EMBL" id="KV417613">
    <property type="protein sequence ID" value="KZP14697.1"/>
    <property type="molecule type" value="Genomic_DNA"/>
</dbReference>
<name>A0A166DGV4_9AGAM</name>
<accession>A0A166DGV4</accession>
<reference evidence="1 2" key="1">
    <citation type="journal article" date="2016" name="Mol. Biol. Evol.">
        <title>Comparative Genomics of Early-Diverging Mushroom-Forming Fungi Provides Insights into the Origins of Lignocellulose Decay Capabilities.</title>
        <authorList>
            <person name="Nagy L.G."/>
            <person name="Riley R."/>
            <person name="Tritt A."/>
            <person name="Adam C."/>
            <person name="Daum C."/>
            <person name="Floudas D."/>
            <person name="Sun H."/>
            <person name="Yadav J.S."/>
            <person name="Pangilinan J."/>
            <person name="Larsson K.H."/>
            <person name="Matsuura K."/>
            <person name="Barry K."/>
            <person name="Labutti K."/>
            <person name="Kuo R."/>
            <person name="Ohm R.A."/>
            <person name="Bhattacharya S.S."/>
            <person name="Shirouzu T."/>
            <person name="Yoshinaga Y."/>
            <person name="Martin F.M."/>
            <person name="Grigoriev I.V."/>
            <person name="Hibbett D.S."/>
        </authorList>
    </citation>
    <scope>NUCLEOTIDE SEQUENCE [LARGE SCALE GENOMIC DNA]</scope>
    <source>
        <strain evidence="1 2">CBS 109695</strain>
    </source>
</reference>
<sequence length="118" mass="13059">MRAVGCPTESPRYVSRNPKEHREWEIWMLMPSETRYLLGFEFICPGNRVLLSPPVHRAPVPCCPSLIPLRSSQSPSEHVAKAGECPPAKGVIADPSHRGAAKSVSPVFPRFKPTHIHG</sequence>
<protein>
    <submittedName>
        <fullName evidence="1">Uncharacterized protein</fullName>
    </submittedName>
</protein>
<evidence type="ECO:0000313" key="1">
    <source>
        <dbReference type="EMBL" id="KZP14697.1"/>
    </source>
</evidence>
<dbReference type="Proteomes" id="UP000076532">
    <property type="component" value="Unassembled WGS sequence"/>
</dbReference>